<dbReference type="Pfam" id="PF12787">
    <property type="entry name" value="EcsC"/>
    <property type="match status" value="1"/>
</dbReference>
<reference evidence="1 2" key="1">
    <citation type="submission" date="2020-08" db="EMBL/GenBank/DDBJ databases">
        <authorList>
            <person name="Liu C."/>
            <person name="Sun Q."/>
        </authorList>
    </citation>
    <scope>NUCLEOTIDE SEQUENCE [LARGE SCALE GENOMIC DNA]</scope>
    <source>
        <strain evidence="1 2">NSJ-62</strain>
    </source>
</reference>
<dbReference type="InterPro" id="IPR024787">
    <property type="entry name" value="EcsC"/>
</dbReference>
<dbReference type="RefSeq" id="WP_187332281.1">
    <property type="nucleotide sequence ID" value="NZ_CP060490.1"/>
</dbReference>
<accession>A0A7G9B2A9</accession>
<gene>
    <name evidence="1" type="ORF">H8790_09440</name>
</gene>
<proteinExistence type="predicted"/>
<dbReference type="Proteomes" id="UP000515960">
    <property type="component" value="Chromosome"/>
</dbReference>
<protein>
    <submittedName>
        <fullName evidence="1">EcsC family protein</fullName>
    </submittedName>
</protein>
<sequence length="270" mass="30722">MASKTAWEREYTRLWKREKRFLEQNRVERTPYLNRKLEPVVPKTLQRTLESAFEKAFSTVFEKGTGLIEGVSGRQKREREYLLRRYAAQLQPDGRSLRAFSRAAAGTGRKNLLLSGVEGVGLGLVGVGLPDVVLFTGMLLKSLCELAVNYGYPWDDAEERRFVLELIRTALSCGEELRAGNTELNRFLQEGEWAAPAPQEELRRSAAAALSQNLLYMKFLQGIPVAGAVGGVWDAVVLERVQRYAELKYRRRFLLDWKRKEGAPWSTPNI</sequence>
<dbReference type="EMBL" id="CP060490">
    <property type="protein sequence ID" value="QNL43690.1"/>
    <property type="molecule type" value="Genomic_DNA"/>
</dbReference>
<dbReference type="PANTHER" id="PTHR41260:SF1">
    <property type="entry name" value="PROTEIN ECSC"/>
    <property type="match status" value="1"/>
</dbReference>
<dbReference type="KEGG" id="ohi:H8790_09440"/>
<dbReference type="PANTHER" id="PTHR41260">
    <property type="entry name" value="PROTEIN ECSC"/>
    <property type="match status" value="1"/>
</dbReference>
<organism evidence="1 2">
    <name type="scientific">Oscillibacter hominis</name>
    <dbReference type="NCBI Taxonomy" id="2763056"/>
    <lineage>
        <taxon>Bacteria</taxon>
        <taxon>Bacillati</taxon>
        <taxon>Bacillota</taxon>
        <taxon>Clostridia</taxon>
        <taxon>Eubacteriales</taxon>
        <taxon>Oscillospiraceae</taxon>
        <taxon>Oscillibacter</taxon>
    </lineage>
</organism>
<dbReference type="AlphaFoldDB" id="A0A7G9B2A9"/>
<keyword evidence="2" id="KW-1185">Reference proteome</keyword>
<evidence type="ECO:0000313" key="2">
    <source>
        <dbReference type="Proteomes" id="UP000515960"/>
    </source>
</evidence>
<name>A0A7G9B2A9_9FIRM</name>
<evidence type="ECO:0000313" key="1">
    <source>
        <dbReference type="EMBL" id="QNL43690.1"/>
    </source>
</evidence>